<reference evidence="1 2" key="1">
    <citation type="submission" date="2023-08" db="EMBL/GenBank/DDBJ databases">
        <title>Implementing the SeqCode for naming new Mesorhizobium species isolated from Vachellia karroo root nodules.</title>
        <authorList>
            <person name="Van Lill M."/>
        </authorList>
    </citation>
    <scope>NUCLEOTIDE SEQUENCE [LARGE SCALE GENOMIC DNA]</scope>
    <source>
        <strain evidence="1 2">VK2B</strain>
    </source>
</reference>
<sequence length="203" mass="23230">MASYPVFLNDQRTGKPVAAELLDRIDEVHLRAVETDWIPQIINHIRQLIDQGQPRQTWPQSWHWNWRDKMDRINGLLAFQTFAIMCEGQLQGLMQMNSARSLCRLPEQAGKHLAYVDYVETAPWNRPNIVSKPRFRGVGITMIRAAIEHSRDLGFHGRVGLHSLPQSETFYANCGMTDLGIDGTYENLRYFEMTSSQADALSG</sequence>
<dbReference type="SUPFAM" id="SSF55729">
    <property type="entry name" value="Acyl-CoA N-acyltransferases (Nat)"/>
    <property type="match status" value="1"/>
</dbReference>
<dbReference type="RefSeq" id="WP_320292972.1">
    <property type="nucleotide sequence ID" value="NZ_JAVIIU010000001.1"/>
</dbReference>
<dbReference type="InterPro" id="IPR016181">
    <property type="entry name" value="Acyl_CoA_acyltransferase"/>
</dbReference>
<name>A0ABU4YLR9_9HYPH</name>
<dbReference type="EMBL" id="JAVIIV010000011">
    <property type="protein sequence ID" value="MDX8487040.1"/>
    <property type="molecule type" value="Genomic_DNA"/>
</dbReference>
<dbReference type="Gene3D" id="3.40.630.30">
    <property type="match status" value="1"/>
</dbReference>
<keyword evidence="2" id="KW-1185">Reference proteome</keyword>
<proteinExistence type="predicted"/>
<dbReference type="Proteomes" id="UP001280156">
    <property type="component" value="Unassembled WGS sequence"/>
</dbReference>
<accession>A0ABU4YLR9</accession>
<protein>
    <submittedName>
        <fullName evidence="1">GNAT family N-acetyltransferase</fullName>
    </submittedName>
</protein>
<evidence type="ECO:0000313" key="2">
    <source>
        <dbReference type="Proteomes" id="UP001280156"/>
    </source>
</evidence>
<organism evidence="1 2">
    <name type="scientific">Mesorhizobium humile</name>
    <dbReference type="NCBI Taxonomy" id="3072313"/>
    <lineage>
        <taxon>Bacteria</taxon>
        <taxon>Pseudomonadati</taxon>
        <taxon>Pseudomonadota</taxon>
        <taxon>Alphaproteobacteria</taxon>
        <taxon>Hyphomicrobiales</taxon>
        <taxon>Phyllobacteriaceae</taxon>
        <taxon>Mesorhizobium</taxon>
    </lineage>
</organism>
<comment type="caution">
    <text evidence="1">The sequence shown here is derived from an EMBL/GenBank/DDBJ whole genome shotgun (WGS) entry which is preliminary data.</text>
</comment>
<gene>
    <name evidence="1" type="ORF">RFM52_17675</name>
</gene>
<evidence type="ECO:0000313" key="1">
    <source>
        <dbReference type="EMBL" id="MDX8487040.1"/>
    </source>
</evidence>